<dbReference type="EMBL" id="CM001376">
    <property type="protein sequence ID" value="EHM13730.1"/>
    <property type="molecule type" value="Genomic_DNA"/>
</dbReference>
<dbReference type="SUPFAM" id="SSF55469">
    <property type="entry name" value="FMN-dependent nitroreductase-like"/>
    <property type="match status" value="1"/>
</dbReference>
<dbReference type="AlphaFoldDB" id="H0UMM7"/>
<evidence type="ECO:0000259" key="3">
    <source>
        <dbReference type="Pfam" id="PF00881"/>
    </source>
</evidence>
<dbReference type="CDD" id="cd02138">
    <property type="entry name" value="TdsD-like"/>
    <property type="match status" value="1"/>
</dbReference>
<evidence type="ECO:0000256" key="2">
    <source>
        <dbReference type="ARBA" id="ARBA00023002"/>
    </source>
</evidence>
<organism evidence="4 5">
    <name type="scientific">Jonquetella anthropi DSM 22815</name>
    <dbReference type="NCBI Taxonomy" id="885272"/>
    <lineage>
        <taxon>Bacteria</taxon>
        <taxon>Thermotogati</taxon>
        <taxon>Synergistota</taxon>
        <taxon>Synergistia</taxon>
        <taxon>Synergistales</taxon>
        <taxon>Dethiosulfovibrionaceae</taxon>
        <taxon>Jonquetella</taxon>
    </lineage>
</organism>
<comment type="similarity">
    <text evidence="1">Belongs to the nitroreductase family.</text>
</comment>
<name>H0UMM7_9BACT</name>
<keyword evidence="5" id="KW-1185">Reference proteome</keyword>
<keyword evidence="2" id="KW-0560">Oxidoreductase</keyword>
<sequence>MEKKARTSYPINDLIARRWSPRAFDPTKAPGKEFILSLLEASRWAPSAYNAQPWRFIVASRAHPDEFQRLLDCLVPQNAAWAKDASLLLVALADTVFEHNGKPNPTAQFDLGLAVQNLLLETTSKGMFGHVMSGFDHQRVIDTFKVPETVIPVAMIALGFPGKVDALPKELQEAEASLRERKQVYEFTCRNTWGDNRGI</sequence>
<evidence type="ECO:0000313" key="5">
    <source>
        <dbReference type="Proteomes" id="UP000003806"/>
    </source>
</evidence>
<dbReference type="eggNOG" id="COG0778">
    <property type="taxonomic scope" value="Bacteria"/>
</dbReference>
<protein>
    <submittedName>
        <fullName evidence="4">Nitroreductase</fullName>
    </submittedName>
</protein>
<dbReference type="InterPro" id="IPR000415">
    <property type="entry name" value="Nitroreductase-like"/>
</dbReference>
<evidence type="ECO:0000256" key="1">
    <source>
        <dbReference type="ARBA" id="ARBA00007118"/>
    </source>
</evidence>
<dbReference type="Proteomes" id="UP000003806">
    <property type="component" value="Chromosome"/>
</dbReference>
<dbReference type="PANTHER" id="PTHR43673">
    <property type="entry name" value="NAD(P)H NITROREDUCTASE YDGI-RELATED"/>
    <property type="match status" value="1"/>
</dbReference>
<dbReference type="Gene3D" id="3.40.109.10">
    <property type="entry name" value="NADH Oxidase"/>
    <property type="match status" value="1"/>
</dbReference>
<dbReference type="Pfam" id="PF00881">
    <property type="entry name" value="Nitroreductase"/>
    <property type="match status" value="1"/>
</dbReference>
<dbReference type="PANTHER" id="PTHR43673:SF10">
    <property type="entry name" value="NADH DEHYDROGENASE_NAD(P)H NITROREDUCTASE XCC3605-RELATED"/>
    <property type="match status" value="1"/>
</dbReference>
<dbReference type="InterPro" id="IPR029479">
    <property type="entry name" value="Nitroreductase"/>
</dbReference>
<evidence type="ECO:0000313" key="4">
    <source>
        <dbReference type="EMBL" id="EHM13730.1"/>
    </source>
</evidence>
<dbReference type="OrthoDB" id="9812105at2"/>
<proteinExistence type="inferred from homology"/>
<feature type="domain" description="Nitroreductase" evidence="3">
    <location>
        <begin position="15"/>
        <end position="159"/>
    </location>
</feature>
<accession>H0UMM7</accession>
<gene>
    <name evidence="4" type="ORF">JonanDRAFT_1366</name>
</gene>
<dbReference type="GO" id="GO:0016491">
    <property type="term" value="F:oxidoreductase activity"/>
    <property type="evidence" value="ECO:0007669"/>
    <property type="project" value="UniProtKB-KW"/>
</dbReference>
<dbReference type="HOGENOM" id="CLU_070764_6_0_0"/>
<dbReference type="STRING" id="885272.JonanDRAFT_1366"/>
<reference evidence="4 5" key="1">
    <citation type="submission" date="2011-11" db="EMBL/GenBank/DDBJ databases">
        <title>The Noncontiguous Finished genome of Jonquetella anthropi DSM 22815.</title>
        <authorList>
            <consortium name="US DOE Joint Genome Institute (JGI-PGF)"/>
            <person name="Lucas S."/>
            <person name="Copeland A."/>
            <person name="Lapidus A."/>
            <person name="Glavina del Rio T."/>
            <person name="Dalin E."/>
            <person name="Tice H."/>
            <person name="Bruce D."/>
            <person name="Goodwin L."/>
            <person name="Pitluck S."/>
            <person name="Peters L."/>
            <person name="Mikhailova N."/>
            <person name="Held B."/>
            <person name="Kyrpides N."/>
            <person name="Mavromatis K."/>
            <person name="Ivanova N."/>
            <person name="Markowitz V."/>
            <person name="Cheng J.-F."/>
            <person name="Hugenholtz P."/>
            <person name="Woyke T."/>
            <person name="Wu D."/>
            <person name="Gronow S."/>
            <person name="Wellnitz S."/>
            <person name="Brambilla E."/>
            <person name="Klenk H.-P."/>
            <person name="Eisen J.A."/>
        </authorList>
    </citation>
    <scope>NUCLEOTIDE SEQUENCE [LARGE SCALE GENOMIC DNA]</scope>
    <source>
        <strain evidence="4 5">DSM 22815</strain>
    </source>
</reference>